<dbReference type="EC" id="2.7.11.1" evidence="1"/>
<evidence type="ECO:0000313" key="11">
    <source>
        <dbReference type="Proteomes" id="UP000182841"/>
    </source>
</evidence>
<feature type="compositionally biased region" description="Low complexity" evidence="8">
    <location>
        <begin position="273"/>
        <end position="292"/>
    </location>
</feature>
<dbReference type="PROSITE" id="PS00107">
    <property type="entry name" value="PROTEIN_KINASE_ATP"/>
    <property type="match status" value="1"/>
</dbReference>
<feature type="compositionally biased region" description="Low complexity" evidence="8">
    <location>
        <begin position="334"/>
        <end position="343"/>
    </location>
</feature>
<reference evidence="11" key="1">
    <citation type="submission" date="2016-10" db="EMBL/GenBank/DDBJ databases">
        <authorList>
            <person name="Varghese N."/>
            <person name="Submissions S."/>
        </authorList>
    </citation>
    <scope>NUCLEOTIDE SEQUENCE [LARGE SCALE GENOMIC DNA]</scope>
    <source>
        <strain evidence="11">CGMCC 4.6825</strain>
    </source>
</reference>
<feature type="compositionally biased region" description="Gly residues" evidence="8">
    <location>
        <begin position="344"/>
        <end position="360"/>
    </location>
</feature>
<keyword evidence="4 7" id="KW-0547">Nucleotide-binding</keyword>
<evidence type="ECO:0000259" key="9">
    <source>
        <dbReference type="PROSITE" id="PS50011"/>
    </source>
</evidence>
<dbReference type="InterPro" id="IPR017441">
    <property type="entry name" value="Protein_kinase_ATP_BS"/>
</dbReference>
<dbReference type="RefSeq" id="WP_074999212.1">
    <property type="nucleotide sequence ID" value="NZ_FOGO01000002.1"/>
</dbReference>
<dbReference type="SUPFAM" id="SSF56112">
    <property type="entry name" value="Protein kinase-like (PK-like)"/>
    <property type="match status" value="1"/>
</dbReference>
<name>A0A1H9Q929_9ACTN</name>
<feature type="compositionally biased region" description="Basic and acidic residues" evidence="8">
    <location>
        <begin position="364"/>
        <end position="376"/>
    </location>
</feature>
<keyword evidence="2 10" id="KW-0723">Serine/threonine-protein kinase</keyword>
<evidence type="ECO:0000256" key="4">
    <source>
        <dbReference type="ARBA" id="ARBA00022741"/>
    </source>
</evidence>
<proteinExistence type="predicted"/>
<gene>
    <name evidence="10" type="ORF">SAMN05421870_102536</name>
</gene>
<organism evidence="10 11">
    <name type="scientific">Streptomyces qinglanensis</name>
    <dbReference type="NCBI Taxonomy" id="943816"/>
    <lineage>
        <taxon>Bacteria</taxon>
        <taxon>Bacillati</taxon>
        <taxon>Actinomycetota</taxon>
        <taxon>Actinomycetes</taxon>
        <taxon>Kitasatosporales</taxon>
        <taxon>Streptomycetaceae</taxon>
        <taxon>Streptomyces</taxon>
    </lineage>
</organism>
<dbReference type="InterPro" id="IPR008271">
    <property type="entry name" value="Ser/Thr_kinase_AS"/>
</dbReference>
<feature type="compositionally biased region" description="Polar residues" evidence="8">
    <location>
        <begin position="293"/>
        <end position="306"/>
    </location>
</feature>
<sequence length="666" mass="67750">MPSPDQIGRYRVDRRLGSGAFAVVWLAHDDRLEAPVAVKVMADNWAHRMDIRDRFLAEARLLRKASSGGVVQVFDVGELDDERPYFVMEYADRGTVADRMTLGPLPVSEAVRLTAEAARGAEALHEAGVVHRDIKPSNVLLTSGGVQGRERVLVADLGLAKNLAHASGLTVVAGSVGYMAPEQAEPFEGIDARADVYSLGAVLYHLVSGATPGTPDRVMPLDELRPGLPPAVGAAVGRAMEPDREHRWPTAAALAQELDRIAGTLERAEDDPAATGAAESAADAAGQDGTGTPSWASPSGMPSTVRPTSQGAAQPATAATEPPSRTSGAGGGRPAAPDASSAGSGSGSGVGVGSGSGAGSGTAEPDRRASGAEPDRAAPGSSESATGEPVSEGRSRASAGRAPQNALPEGPPAGGSSSGGSSSEGAAPGTSGAGASDSRASEPAPGRPSPGGTAPVRPARRRRTRALAFGTAVVVLAGVGVAATALAPEPQRTPSTVKVRDTSGRISVRVPGTWAREFTDSGWNPSSLGLSADHAPGLLVAEDVHSWQDLTSKTSGVFVGLGSADGKSGKSDESADSAAEGLPDKVAEIKHSECDYAGSRNFSGGGWSGRIRTWSSCASGYSLEEIGLKATKQGTSPVYVQIRCEEDCSDKTDKVLDSLRVSADAS</sequence>
<keyword evidence="3" id="KW-0808">Transferase</keyword>
<protein>
    <recommendedName>
        <fullName evidence="1">non-specific serine/threonine protein kinase</fullName>
        <ecNumber evidence="1">2.7.11.1</ecNumber>
    </recommendedName>
</protein>
<dbReference type="AlphaFoldDB" id="A0A1H9Q929"/>
<dbReference type="Gene3D" id="1.10.510.10">
    <property type="entry name" value="Transferase(Phosphotransferase) domain 1"/>
    <property type="match status" value="1"/>
</dbReference>
<dbReference type="PROSITE" id="PS00108">
    <property type="entry name" value="PROTEIN_KINASE_ST"/>
    <property type="match status" value="1"/>
</dbReference>
<dbReference type="EMBL" id="FOGO01000002">
    <property type="protein sequence ID" value="SER56927.1"/>
    <property type="molecule type" value="Genomic_DNA"/>
</dbReference>
<dbReference type="Pfam" id="PF00069">
    <property type="entry name" value="Pkinase"/>
    <property type="match status" value="1"/>
</dbReference>
<dbReference type="Proteomes" id="UP000182841">
    <property type="component" value="Unassembled WGS sequence"/>
</dbReference>
<feature type="region of interest" description="Disordered" evidence="8">
    <location>
        <begin position="269"/>
        <end position="460"/>
    </location>
</feature>
<feature type="domain" description="Protein kinase" evidence="9">
    <location>
        <begin position="10"/>
        <end position="259"/>
    </location>
</feature>
<dbReference type="SMART" id="SM00220">
    <property type="entry name" value="S_TKc"/>
    <property type="match status" value="1"/>
</dbReference>
<evidence type="ECO:0000256" key="8">
    <source>
        <dbReference type="SAM" id="MobiDB-lite"/>
    </source>
</evidence>
<dbReference type="PANTHER" id="PTHR43289:SF6">
    <property type="entry name" value="SERINE_THREONINE-PROTEIN KINASE NEKL-3"/>
    <property type="match status" value="1"/>
</dbReference>
<accession>A0A1H9Q929</accession>
<evidence type="ECO:0000256" key="5">
    <source>
        <dbReference type="ARBA" id="ARBA00022777"/>
    </source>
</evidence>
<dbReference type="Gene3D" id="3.30.200.20">
    <property type="entry name" value="Phosphorylase Kinase, domain 1"/>
    <property type="match status" value="1"/>
</dbReference>
<feature type="compositionally biased region" description="Low complexity" evidence="8">
    <location>
        <begin position="419"/>
        <end position="438"/>
    </location>
</feature>
<dbReference type="PROSITE" id="PS50011">
    <property type="entry name" value="PROTEIN_KINASE_DOM"/>
    <property type="match status" value="1"/>
</dbReference>
<dbReference type="InterPro" id="IPR000719">
    <property type="entry name" value="Prot_kinase_dom"/>
</dbReference>
<evidence type="ECO:0000256" key="6">
    <source>
        <dbReference type="ARBA" id="ARBA00022840"/>
    </source>
</evidence>
<keyword evidence="11" id="KW-1185">Reference proteome</keyword>
<dbReference type="GO" id="GO:0004674">
    <property type="term" value="F:protein serine/threonine kinase activity"/>
    <property type="evidence" value="ECO:0007669"/>
    <property type="project" value="UniProtKB-KW"/>
</dbReference>
<evidence type="ECO:0000256" key="2">
    <source>
        <dbReference type="ARBA" id="ARBA00022527"/>
    </source>
</evidence>
<evidence type="ECO:0000256" key="3">
    <source>
        <dbReference type="ARBA" id="ARBA00022679"/>
    </source>
</evidence>
<dbReference type="PANTHER" id="PTHR43289">
    <property type="entry name" value="MITOGEN-ACTIVATED PROTEIN KINASE KINASE KINASE 20-RELATED"/>
    <property type="match status" value="1"/>
</dbReference>
<feature type="binding site" evidence="7">
    <location>
        <position position="39"/>
    </location>
    <ligand>
        <name>ATP</name>
        <dbReference type="ChEBI" id="CHEBI:30616"/>
    </ligand>
</feature>
<dbReference type="InterPro" id="IPR011009">
    <property type="entry name" value="Kinase-like_dom_sf"/>
</dbReference>
<keyword evidence="6 7" id="KW-0067">ATP-binding</keyword>
<dbReference type="CDD" id="cd14014">
    <property type="entry name" value="STKc_PknB_like"/>
    <property type="match status" value="1"/>
</dbReference>
<evidence type="ECO:0000256" key="7">
    <source>
        <dbReference type="PROSITE-ProRule" id="PRU10141"/>
    </source>
</evidence>
<evidence type="ECO:0000256" key="1">
    <source>
        <dbReference type="ARBA" id="ARBA00012513"/>
    </source>
</evidence>
<evidence type="ECO:0000313" key="10">
    <source>
        <dbReference type="EMBL" id="SER56927.1"/>
    </source>
</evidence>
<feature type="compositionally biased region" description="Low complexity" evidence="8">
    <location>
        <begin position="307"/>
        <end position="327"/>
    </location>
</feature>
<dbReference type="GO" id="GO:0005524">
    <property type="term" value="F:ATP binding"/>
    <property type="evidence" value="ECO:0007669"/>
    <property type="project" value="UniProtKB-UniRule"/>
</dbReference>
<keyword evidence="5 10" id="KW-0418">Kinase</keyword>